<protein>
    <recommendedName>
        <fullName evidence="3">CTP synthase (glutamine hydrolyzing)</fullName>
        <ecNumber evidence="3">6.3.4.2</ecNumber>
    </recommendedName>
</protein>
<accession>A0AA38SB68</accession>
<dbReference type="GO" id="GO:0003883">
    <property type="term" value="F:CTP synthase activity"/>
    <property type="evidence" value="ECO:0007669"/>
    <property type="project" value="UniProtKB-EC"/>
</dbReference>
<evidence type="ECO:0000256" key="5">
    <source>
        <dbReference type="ARBA" id="ARBA00022741"/>
    </source>
</evidence>
<evidence type="ECO:0000256" key="4">
    <source>
        <dbReference type="ARBA" id="ARBA00022598"/>
    </source>
</evidence>
<dbReference type="GO" id="GO:0019856">
    <property type="term" value="P:pyrimidine nucleobase biosynthetic process"/>
    <property type="evidence" value="ECO:0007669"/>
    <property type="project" value="TreeGrafter"/>
</dbReference>
<organism evidence="11 12">
    <name type="scientific">Centaurea solstitialis</name>
    <name type="common">yellow star-thistle</name>
    <dbReference type="NCBI Taxonomy" id="347529"/>
    <lineage>
        <taxon>Eukaryota</taxon>
        <taxon>Viridiplantae</taxon>
        <taxon>Streptophyta</taxon>
        <taxon>Embryophyta</taxon>
        <taxon>Tracheophyta</taxon>
        <taxon>Spermatophyta</taxon>
        <taxon>Magnoliopsida</taxon>
        <taxon>eudicotyledons</taxon>
        <taxon>Gunneridae</taxon>
        <taxon>Pentapetalae</taxon>
        <taxon>asterids</taxon>
        <taxon>campanulids</taxon>
        <taxon>Asterales</taxon>
        <taxon>Asteraceae</taxon>
        <taxon>Carduoideae</taxon>
        <taxon>Cardueae</taxon>
        <taxon>Centaureinae</taxon>
        <taxon>Centaurea</taxon>
    </lineage>
</organism>
<dbReference type="Gene3D" id="3.40.50.880">
    <property type="match status" value="1"/>
</dbReference>
<dbReference type="SUPFAM" id="SSF52540">
    <property type="entry name" value="P-loop containing nucleoside triphosphate hydrolases"/>
    <property type="match status" value="1"/>
</dbReference>
<keyword evidence="7" id="KW-0315">Glutamine amidotransferase</keyword>
<feature type="domain" description="Glutamine amidotransferase" evidence="10">
    <location>
        <begin position="242"/>
        <end position="294"/>
    </location>
</feature>
<dbReference type="PROSITE" id="PS51273">
    <property type="entry name" value="GATASE_TYPE_1"/>
    <property type="match status" value="1"/>
</dbReference>
<dbReference type="GO" id="GO:0042802">
    <property type="term" value="F:identical protein binding"/>
    <property type="evidence" value="ECO:0007669"/>
    <property type="project" value="TreeGrafter"/>
</dbReference>
<evidence type="ECO:0000256" key="3">
    <source>
        <dbReference type="ARBA" id="ARBA00012291"/>
    </source>
</evidence>
<evidence type="ECO:0000256" key="2">
    <source>
        <dbReference type="ARBA" id="ARBA00007533"/>
    </source>
</evidence>
<dbReference type="Proteomes" id="UP001172457">
    <property type="component" value="Chromosome 8"/>
</dbReference>
<dbReference type="EC" id="6.3.4.2" evidence="3"/>
<evidence type="ECO:0000259" key="10">
    <source>
        <dbReference type="Pfam" id="PF00117"/>
    </source>
</evidence>
<dbReference type="InterPro" id="IPR017926">
    <property type="entry name" value="GATASE"/>
</dbReference>
<evidence type="ECO:0000256" key="1">
    <source>
        <dbReference type="ARBA" id="ARBA00005171"/>
    </source>
</evidence>
<sequence length="297" mass="34007">MDKTPSTTTNCQRFSSESIHLLTDIYVMQIDPYLNNDADTMSPFELIWKSRSYLQCCFLFSMSPTSARLEPNLHYICWNPFLSLRALLEINPGVPHILTKLTHDHNITIGKIYQSVIDREPRGVINSSNCATYNRYHSILDRKNQNQHNIEFGIKKLGELNMNMKEKLSRFCHVSVTFMRCPFFDFTRNVISSISEMTHCLPAILQNIVSLYDVPNIWHIPLLLREQKAHEAILKALNLFRLQSADAIVVPGDFDDKGEEGKIIATKYACENNISYLGVCLGMLIVAIDYARSVLDL</sequence>
<comment type="caution">
    <text evidence="11">The sequence shown here is derived from an EMBL/GenBank/DDBJ whole genome shotgun (WGS) entry which is preliminary data.</text>
</comment>
<evidence type="ECO:0000313" key="12">
    <source>
        <dbReference type="Proteomes" id="UP001172457"/>
    </source>
</evidence>
<reference evidence="11" key="1">
    <citation type="submission" date="2023-03" db="EMBL/GenBank/DDBJ databases">
        <title>Chromosome-scale reference genome and RAD-based genetic map of yellow starthistle (Centaurea solstitialis) reveal putative structural variation and QTLs associated with invader traits.</title>
        <authorList>
            <person name="Reatini B."/>
            <person name="Cang F.A."/>
            <person name="Jiang Q."/>
            <person name="Mckibben M.T.W."/>
            <person name="Barker M.S."/>
            <person name="Rieseberg L.H."/>
            <person name="Dlugosch K.M."/>
        </authorList>
    </citation>
    <scope>NUCLEOTIDE SEQUENCE</scope>
    <source>
        <strain evidence="11">CAN-66</strain>
        <tissue evidence="11">Leaf</tissue>
    </source>
</reference>
<dbReference type="PANTHER" id="PTHR11550">
    <property type="entry name" value="CTP SYNTHASE"/>
    <property type="match status" value="1"/>
</dbReference>
<comment type="catalytic activity">
    <reaction evidence="9">
        <text>UTP + L-glutamine + ATP + H2O = CTP + L-glutamate + ADP + phosphate + 2 H(+)</text>
        <dbReference type="Rhea" id="RHEA:26426"/>
        <dbReference type="ChEBI" id="CHEBI:15377"/>
        <dbReference type="ChEBI" id="CHEBI:15378"/>
        <dbReference type="ChEBI" id="CHEBI:29985"/>
        <dbReference type="ChEBI" id="CHEBI:30616"/>
        <dbReference type="ChEBI" id="CHEBI:37563"/>
        <dbReference type="ChEBI" id="CHEBI:43474"/>
        <dbReference type="ChEBI" id="CHEBI:46398"/>
        <dbReference type="ChEBI" id="CHEBI:58359"/>
        <dbReference type="ChEBI" id="CHEBI:456216"/>
        <dbReference type="EC" id="6.3.4.2"/>
    </reaction>
</comment>
<keyword evidence="8" id="KW-0665">Pyrimidine biosynthesis</keyword>
<keyword evidence="5" id="KW-0547">Nucleotide-binding</keyword>
<dbReference type="GO" id="GO:0005524">
    <property type="term" value="F:ATP binding"/>
    <property type="evidence" value="ECO:0007669"/>
    <property type="project" value="UniProtKB-KW"/>
</dbReference>
<keyword evidence="12" id="KW-1185">Reference proteome</keyword>
<dbReference type="AlphaFoldDB" id="A0AA38SB68"/>
<evidence type="ECO:0000256" key="6">
    <source>
        <dbReference type="ARBA" id="ARBA00022840"/>
    </source>
</evidence>
<dbReference type="GO" id="GO:0006241">
    <property type="term" value="P:CTP biosynthetic process"/>
    <property type="evidence" value="ECO:0007669"/>
    <property type="project" value="TreeGrafter"/>
</dbReference>
<dbReference type="EMBL" id="JARYMX010000008">
    <property type="protein sequence ID" value="KAJ9539535.1"/>
    <property type="molecule type" value="Genomic_DNA"/>
</dbReference>
<dbReference type="InterPro" id="IPR004468">
    <property type="entry name" value="CTP_synthase"/>
</dbReference>
<name>A0AA38SB68_9ASTR</name>
<keyword evidence="6" id="KW-0067">ATP-binding</keyword>
<dbReference type="InterPro" id="IPR029062">
    <property type="entry name" value="Class_I_gatase-like"/>
</dbReference>
<gene>
    <name evidence="11" type="ORF">OSB04_032268</name>
</gene>
<dbReference type="PANTHER" id="PTHR11550:SF34">
    <property type="entry name" value="CTP SYNTHASE"/>
    <property type="match status" value="1"/>
</dbReference>
<keyword evidence="4" id="KW-0436">Ligase</keyword>
<proteinExistence type="inferred from homology"/>
<evidence type="ECO:0000313" key="11">
    <source>
        <dbReference type="EMBL" id="KAJ9539535.1"/>
    </source>
</evidence>
<dbReference type="SUPFAM" id="SSF52317">
    <property type="entry name" value="Class I glutamine amidotransferase-like"/>
    <property type="match status" value="1"/>
</dbReference>
<evidence type="ECO:0000256" key="9">
    <source>
        <dbReference type="ARBA" id="ARBA00047781"/>
    </source>
</evidence>
<comment type="pathway">
    <text evidence="1">Pyrimidine metabolism; CTP biosynthesis via de novo pathway; CTP from UDP: step 2/2.</text>
</comment>
<dbReference type="Pfam" id="PF00117">
    <property type="entry name" value="GATase"/>
    <property type="match status" value="1"/>
</dbReference>
<comment type="similarity">
    <text evidence="2">Belongs to the CTP synthase family.</text>
</comment>
<dbReference type="InterPro" id="IPR027417">
    <property type="entry name" value="P-loop_NTPase"/>
</dbReference>
<evidence type="ECO:0000256" key="7">
    <source>
        <dbReference type="ARBA" id="ARBA00022962"/>
    </source>
</evidence>
<evidence type="ECO:0000256" key="8">
    <source>
        <dbReference type="ARBA" id="ARBA00022975"/>
    </source>
</evidence>